<dbReference type="InterPro" id="IPR032675">
    <property type="entry name" value="LRR_dom_sf"/>
</dbReference>
<accession>A0A8H3J3R3</accession>
<evidence type="ECO:0000313" key="2">
    <source>
        <dbReference type="Proteomes" id="UP000664534"/>
    </source>
</evidence>
<dbReference type="AlphaFoldDB" id="A0A8H3J3R3"/>
<protein>
    <submittedName>
        <fullName evidence="1">Uncharacterized protein</fullName>
    </submittedName>
</protein>
<comment type="caution">
    <text evidence="1">The sequence shown here is derived from an EMBL/GenBank/DDBJ whole genome shotgun (WGS) entry which is preliminary data.</text>
</comment>
<dbReference type="EMBL" id="CAJPDT010000127">
    <property type="protein sequence ID" value="CAF9940149.1"/>
    <property type="molecule type" value="Genomic_DNA"/>
</dbReference>
<organism evidence="1 2">
    <name type="scientific">Imshaugia aleurites</name>
    <dbReference type="NCBI Taxonomy" id="172621"/>
    <lineage>
        <taxon>Eukaryota</taxon>
        <taxon>Fungi</taxon>
        <taxon>Dikarya</taxon>
        <taxon>Ascomycota</taxon>
        <taxon>Pezizomycotina</taxon>
        <taxon>Lecanoromycetes</taxon>
        <taxon>OSLEUM clade</taxon>
        <taxon>Lecanoromycetidae</taxon>
        <taxon>Lecanorales</taxon>
        <taxon>Lecanorineae</taxon>
        <taxon>Parmeliaceae</taxon>
        <taxon>Imshaugia</taxon>
    </lineage>
</organism>
<dbReference type="Gene3D" id="3.80.10.10">
    <property type="entry name" value="Ribonuclease Inhibitor"/>
    <property type="match status" value="1"/>
</dbReference>
<reference evidence="1" key="1">
    <citation type="submission" date="2021-03" db="EMBL/GenBank/DDBJ databases">
        <authorList>
            <person name="Tagirdzhanova G."/>
        </authorList>
    </citation>
    <scope>NUCLEOTIDE SEQUENCE</scope>
</reference>
<name>A0A8H3J3R3_9LECA</name>
<dbReference type="OrthoDB" id="5373480at2759"/>
<proteinExistence type="predicted"/>
<evidence type="ECO:0000313" key="1">
    <source>
        <dbReference type="EMBL" id="CAF9940149.1"/>
    </source>
</evidence>
<keyword evidence="2" id="KW-1185">Reference proteome</keyword>
<gene>
    <name evidence="1" type="ORF">IMSHALPRED_001770</name>
</gene>
<dbReference type="Proteomes" id="UP000664534">
    <property type="component" value="Unassembled WGS sequence"/>
</dbReference>
<sequence length="572" mass="65170">MNMDRVPLEVYRLIVSMIDDEENSLWAAGKDSSPCPIAEVETSQSMSNTQAVPHIHSGRRYSSSIAESTKNMQRRLQNRLAAFHKLRLLILIRKICASMPPIGKGEDSEMEPRMTVNRLATLKSLRLCNKKLAAMTAEFVFEEVLLHFTEGSHAKLAAISQHSYRNHVRVLQIVPKAISGPLLQKKEFGRWLRGKRTLIDNPIVSYAGQDHSGPLIMPDCVKLSRKAINFHYKEYSSLHAEQQKLFTTAQDILQAAIGRLPQLKRVESGLYWDWSRRRPDIPPNDFELHPGRCWHFKRLDISPRDDTIDRVWKAGARQTNFDNDQGTMILRAIAHGRAISGAPIDAGPLFRDLSKQVMQIANPHEKALINTLMAHTKHFNYYLKQADLDDAQAIISTGTVANFLSTMPQLESLRFRSAYLDTEDRLLEAFGNSITWPHLAHLSIKCVDHFDFPGLAALIHRHRVSLRQLTLYDVYYDYDNQCNVRARLRAGRLEEVKIWNRCRRVADEGLPGTDSWQDETWVGSGSQHVFSDGAWSPRLGLGLRDELVAKVFPSFAHAQIGLLAEDGEFFWY</sequence>